<keyword evidence="5 7" id="KW-0648">Protein biosynthesis</keyword>
<dbReference type="InterPro" id="IPR012340">
    <property type="entry name" value="NA-bd_OB-fold"/>
</dbReference>
<evidence type="ECO:0000259" key="8">
    <source>
        <dbReference type="PROSITE" id="PS50862"/>
    </source>
</evidence>
<feature type="domain" description="Aminoacyl-transfer RNA synthetases class-II family profile" evidence="8">
    <location>
        <begin position="137"/>
        <end position="442"/>
    </location>
</feature>
<dbReference type="GO" id="GO:0004815">
    <property type="term" value="F:aspartate-tRNA ligase activity"/>
    <property type="evidence" value="ECO:0007669"/>
    <property type="project" value="UniProtKB-UniRule"/>
</dbReference>
<evidence type="ECO:0000256" key="3">
    <source>
        <dbReference type="ARBA" id="ARBA00022741"/>
    </source>
</evidence>
<dbReference type="SUPFAM" id="SSF55681">
    <property type="entry name" value="Class II aaRS and biotin synthetases"/>
    <property type="match status" value="1"/>
</dbReference>
<keyword evidence="4 7" id="KW-0067">ATP-binding</keyword>
<feature type="binding site" evidence="7">
    <location>
        <position position="322"/>
    </location>
    <ligand>
        <name>L-aspartate</name>
        <dbReference type="ChEBI" id="CHEBI:29991"/>
    </ligand>
</feature>
<evidence type="ECO:0000256" key="2">
    <source>
        <dbReference type="ARBA" id="ARBA00022598"/>
    </source>
</evidence>
<feature type="binding site" evidence="7">
    <location>
        <position position="170"/>
    </location>
    <ligand>
        <name>L-aspartate</name>
        <dbReference type="ChEBI" id="CHEBI:29991"/>
    </ligand>
</feature>
<evidence type="ECO:0000313" key="10">
    <source>
        <dbReference type="Proteomes" id="UP000176626"/>
    </source>
</evidence>
<accession>A0A1G1ZV07</accession>
<comment type="similarity">
    <text evidence="1 7">Belongs to the class-II aminoacyl-tRNA synthetase family. Type 1 subfamily.</text>
</comment>
<dbReference type="CDD" id="cd00777">
    <property type="entry name" value="AspRS_core"/>
    <property type="match status" value="1"/>
</dbReference>
<comment type="subcellular location">
    <subcellularLocation>
        <location evidence="7">Cytoplasm</location>
    </subcellularLocation>
</comment>
<sequence length="459" mass="52788">MRTLIADTLKNEGKEVELMGWVAVRRDHGKIIFIDLRDRSGIAQVVFADKNLHATADKLRPEWVVKITGKVAKRPENMVNPDLMTGKIEIQATGLEVLMEAQTPPIDVNSNGHEIGEEIRMKFRYLDLRRPRMQNNLRMRSKTLQFINNYFKEHDFVEIETPILGKSTPEGARDYLVPSRLYPGKFYALPQAPQQYKQLLMVAGLERYFQVARCFRDEDTRGDRQPEFTQIDLEMSFVKRDDVMEFLEGAMVDLVKSTWPHKKITAVPFPHISYKEAMERYKSDKPDLRKDKNDPDELAFAWIVDFPFYEYSEKDKKWDFGHNPFSMPHNESLPDGGKELGGITAMQYDLALNGFEIAGGSIRNHKPELLKKAFQLLGYKDNVIMEKFGHMIEAFSYGVPPHGGVAIGFDRLMMILLNEPNIRETIAFVKTGDGRDLMSNAPSDVDEKQLSELHIKITK</sequence>
<name>A0A1G1ZV07_9BACT</name>
<dbReference type="InterPro" id="IPR045864">
    <property type="entry name" value="aa-tRNA-synth_II/BPL/LPL"/>
</dbReference>
<dbReference type="Gene3D" id="3.30.930.10">
    <property type="entry name" value="Bira Bifunctional Protein, Domain 2"/>
    <property type="match status" value="2"/>
</dbReference>
<dbReference type="Pfam" id="PF00152">
    <property type="entry name" value="tRNA-synt_2"/>
    <property type="match status" value="1"/>
</dbReference>
<feature type="binding site" evidence="7">
    <location>
        <begin position="216"/>
        <end position="218"/>
    </location>
    <ligand>
        <name>ATP</name>
        <dbReference type="ChEBI" id="CHEBI:30616"/>
    </ligand>
</feature>
<feature type="binding site" evidence="7">
    <location>
        <begin position="408"/>
        <end position="411"/>
    </location>
    <ligand>
        <name>ATP</name>
        <dbReference type="ChEBI" id="CHEBI:30616"/>
    </ligand>
</feature>
<feature type="binding site" evidence="7">
    <location>
        <position position="225"/>
    </location>
    <ligand>
        <name>ATP</name>
        <dbReference type="ChEBI" id="CHEBI:30616"/>
    </ligand>
</feature>
<dbReference type="SUPFAM" id="SSF50249">
    <property type="entry name" value="Nucleic acid-binding proteins"/>
    <property type="match status" value="1"/>
</dbReference>
<feature type="binding site" evidence="7">
    <location>
        <position position="356"/>
    </location>
    <ligand>
        <name>ATP</name>
        <dbReference type="ChEBI" id="CHEBI:30616"/>
    </ligand>
</feature>
<dbReference type="PRINTS" id="PR01042">
    <property type="entry name" value="TRNASYNTHASP"/>
</dbReference>
<keyword evidence="2 7" id="KW-0436">Ligase</keyword>
<dbReference type="InterPro" id="IPR006195">
    <property type="entry name" value="aa-tRNA-synth_II"/>
</dbReference>
<feature type="binding site" evidence="7">
    <location>
        <position position="216"/>
    </location>
    <ligand>
        <name>L-aspartate</name>
        <dbReference type="ChEBI" id="CHEBI:29991"/>
    </ligand>
</feature>
<protein>
    <recommendedName>
        <fullName evidence="7">Aspartate--tRNA(Asp/Asn) ligase</fullName>
        <ecNumber evidence="7">6.1.1.23</ecNumber>
    </recommendedName>
    <alternativeName>
        <fullName evidence="7">Aspartyl-tRNA synthetase</fullName>
        <shortName evidence="7">AspRS</shortName>
    </alternativeName>
    <alternativeName>
        <fullName evidence="7">Non-discriminating aspartyl-tRNA synthetase</fullName>
        <shortName evidence="7">ND-AspRS</shortName>
    </alternativeName>
</protein>
<evidence type="ECO:0000313" key="9">
    <source>
        <dbReference type="EMBL" id="OGY68412.1"/>
    </source>
</evidence>
<dbReference type="InterPro" id="IPR047090">
    <property type="entry name" value="AspRS_core"/>
</dbReference>
<dbReference type="InterPro" id="IPR002312">
    <property type="entry name" value="Asp/Asn-tRNA-synth_IIb"/>
</dbReference>
<dbReference type="InterPro" id="IPR004524">
    <property type="entry name" value="Asp-tRNA-ligase_1"/>
</dbReference>
<dbReference type="Gene3D" id="3.30.1360.30">
    <property type="entry name" value="GAD-like domain"/>
    <property type="match status" value="1"/>
</dbReference>
<comment type="subunit">
    <text evidence="7">Homodimer.</text>
</comment>
<dbReference type="InterPro" id="IPR004365">
    <property type="entry name" value="NA-bd_OB_tRNA"/>
</dbReference>
<dbReference type="HAMAP" id="MF_00044">
    <property type="entry name" value="Asp_tRNA_synth_type1"/>
    <property type="match status" value="1"/>
</dbReference>
<dbReference type="GO" id="GO:0005737">
    <property type="term" value="C:cytoplasm"/>
    <property type="evidence" value="ECO:0007669"/>
    <property type="project" value="UniProtKB-SubCell"/>
</dbReference>
<dbReference type="GO" id="GO:0003676">
    <property type="term" value="F:nucleic acid binding"/>
    <property type="evidence" value="ECO:0007669"/>
    <property type="project" value="InterPro"/>
</dbReference>
<dbReference type="GO" id="GO:0005524">
    <property type="term" value="F:ATP binding"/>
    <property type="evidence" value="ECO:0007669"/>
    <property type="project" value="UniProtKB-UniRule"/>
</dbReference>
<dbReference type="EMBL" id="MHJN01000024">
    <property type="protein sequence ID" value="OGY68412.1"/>
    <property type="molecule type" value="Genomic_DNA"/>
</dbReference>
<feature type="binding site" evidence="7">
    <location>
        <position position="363"/>
    </location>
    <ligand>
        <name>L-aspartate</name>
        <dbReference type="ChEBI" id="CHEBI:29991"/>
    </ligand>
</feature>
<dbReference type="CDD" id="cd04317">
    <property type="entry name" value="EcAspRS_like_N"/>
    <property type="match status" value="1"/>
</dbReference>
<evidence type="ECO:0000256" key="5">
    <source>
        <dbReference type="ARBA" id="ARBA00022917"/>
    </source>
</evidence>
<dbReference type="AlphaFoldDB" id="A0A1G1ZV07"/>
<proteinExistence type="inferred from homology"/>
<comment type="function">
    <text evidence="7">Aspartyl-tRNA synthetase with relaxed tRNA specificity since it is able to aspartylate not only its cognate tRNA(Asp) but also tRNA(Asn). Reaction proceeds in two steps: L-aspartate is first activated by ATP to form Asp-AMP and then transferred to the acceptor end of tRNA(Asp/Asn).</text>
</comment>
<dbReference type="EC" id="6.1.1.23" evidence="7"/>
<evidence type="ECO:0000256" key="1">
    <source>
        <dbReference type="ARBA" id="ARBA00006303"/>
    </source>
</evidence>
<evidence type="ECO:0000256" key="7">
    <source>
        <dbReference type="HAMAP-Rule" id="MF_00044"/>
    </source>
</evidence>
<comment type="catalytic activity">
    <reaction evidence="7">
        <text>tRNA(Asx) + L-aspartate + ATP = L-aspartyl-tRNA(Asx) + AMP + diphosphate</text>
        <dbReference type="Rhea" id="RHEA:18349"/>
        <dbReference type="Rhea" id="RHEA-COMP:9710"/>
        <dbReference type="Rhea" id="RHEA-COMP:9711"/>
        <dbReference type="ChEBI" id="CHEBI:29991"/>
        <dbReference type="ChEBI" id="CHEBI:30616"/>
        <dbReference type="ChEBI" id="CHEBI:33019"/>
        <dbReference type="ChEBI" id="CHEBI:78442"/>
        <dbReference type="ChEBI" id="CHEBI:78516"/>
        <dbReference type="ChEBI" id="CHEBI:456215"/>
        <dbReference type="EC" id="6.1.1.23"/>
    </reaction>
</comment>
<gene>
    <name evidence="7" type="primary">aspS</name>
    <name evidence="9" type="ORF">A2214_00935</name>
</gene>
<dbReference type="NCBIfam" id="TIGR00459">
    <property type="entry name" value="aspS_bact"/>
    <property type="match status" value="1"/>
</dbReference>
<dbReference type="GO" id="GO:0006422">
    <property type="term" value="P:aspartyl-tRNA aminoacylation"/>
    <property type="evidence" value="ECO:0007669"/>
    <property type="project" value="UniProtKB-UniRule"/>
</dbReference>
<keyword evidence="7" id="KW-0963">Cytoplasm</keyword>
<feature type="site" description="Important for tRNA non-discrimination" evidence="7">
    <location>
        <position position="28"/>
    </location>
</feature>
<dbReference type="PANTHER" id="PTHR22594:SF5">
    <property type="entry name" value="ASPARTATE--TRNA LIGASE, MITOCHONDRIAL"/>
    <property type="match status" value="1"/>
</dbReference>
<keyword evidence="6 7" id="KW-0030">Aminoacyl-tRNA synthetase</keyword>
<evidence type="ECO:0000256" key="4">
    <source>
        <dbReference type="ARBA" id="ARBA00022840"/>
    </source>
</evidence>
<evidence type="ECO:0000256" key="6">
    <source>
        <dbReference type="ARBA" id="ARBA00023146"/>
    </source>
</evidence>
<keyword evidence="3 7" id="KW-0547">Nucleotide-binding</keyword>
<dbReference type="PROSITE" id="PS50862">
    <property type="entry name" value="AA_TRNA_LIGASE_II"/>
    <property type="match status" value="1"/>
</dbReference>
<dbReference type="Gene3D" id="2.40.50.140">
    <property type="entry name" value="Nucleic acid-binding proteins"/>
    <property type="match status" value="1"/>
</dbReference>
<dbReference type="InterPro" id="IPR004115">
    <property type="entry name" value="GAD-like_sf"/>
</dbReference>
<feature type="region of interest" description="Aspartate" evidence="7">
    <location>
        <begin position="194"/>
        <end position="197"/>
    </location>
</feature>
<dbReference type="Pfam" id="PF01336">
    <property type="entry name" value="tRNA_anti-codon"/>
    <property type="match status" value="1"/>
</dbReference>
<dbReference type="GO" id="GO:0050560">
    <property type="term" value="F:aspartate-tRNA(Asn) ligase activity"/>
    <property type="evidence" value="ECO:0007669"/>
    <property type="project" value="UniProtKB-EC"/>
</dbReference>
<dbReference type="InterPro" id="IPR004364">
    <property type="entry name" value="Aa-tRNA-synt_II"/>
</dbReference>
<comment type="caution">
    <text evidence="7">Lacks conserved residue(s) required for the propagation of feature annotation.</text>
</comment>
<dbReference type="Proteomes" id="UP000176626">
    <property type="component" value="Unassembled WGS sequence"/>
</dbReference>
<reference evidence="9 10" key="1">
    <citation type="journal article" date="2016" name="Nat. Commun.">
        <title>Thousands of microbial genomes shed light on interconnected biogeochemical processes in an aquifer system.</title>
        <authorList>
            <person name="Anantharaman K."/>
            <person name="Brown C.T."/>
            <person name="Hug L.A."/>
            <person name="Sharon I."/>
            <person name="Castelle C.J."/>
            <person name="Probst A.J."/>
            <person name="Thomas B.C."/>
            <person name="Singh A."/>
            <person name="Wilkins M.J."/>
            <person name="Karaoz U."/>
            <person name="Brodie E.L."/>
            <person name="Williams K.H."/>
            <person name="Hubbard S.S."/>
            <person name="Banfield J.F."/>
        </authorList>
    </citation>
    <scope>NUCLEOTIDE SEQUENCE [LARGE SCALE GENOMIC DNA]</scope>
</reference>
<dbReference type="PANTHER" id="PTHR22594">
    <property type="entry name" value="ASPARTYL/LYSYL-TRNA SYNTHETASE"/>
    <property type="match status" value="1"/>
</dbReference>
<dbReference type="InterPro" id="IPR047089">
    <property type="entry name" value="Asp-tRNA-ligase_1_N"/>
</dbReference>
<comment type="caution">
    <text evidence="9">The sequence shown here is derived from an EMBL/GenBank/DDBJ whole genome shotgun (WGS) entry which is preliminary data.</text>
</comment>
<organism evidence="9 10">
    <name type="scientific">Candidatus Harrisonbacteria bacterium RIFOXYA1_FULL_48_8</name>
    <dbReference type="NCBI Taxonomy" id="1798411"/>
    <lineage>
        <taxon>Bacteria</taxon>
        <taxon>Candidatus Harrisoniibacteriota</taxon>
    </lineage>
</organism>